<gene>
    <name evidence="1" type="ORF">D2917_18245</name>
</gene>
<dbReference type="RefSeq" id="WP_151071472.1">
    <property type="nucleotide sequence ID" value="NZ_CP032519.1"/>
</dbReference>
<evidence type="ECO:0000313" key="2">
    <source>
        <dbReference type="Proteomes" id="UP000325743"/>
    </source>
</evidence>
<evidence type="ECO:0000313" key="1">
    <source>
        <dbReference type="EMBL" id="QEZ46220.1"/>
    </source>
</evidence>
<accession>A0A5P3VJ01</accession>
<sequence length="68" mass="7943">MILGSPPTPIPWSEETLPARITRRLKWQEIEQCTYNEAYRLAIRARVLDPEAFDKQVADFIESRRGIV</sequence>
<reference evidence="1 2" key="1">
    <citation type="submission" date="2018-09" db="EMBL/GenBank/DDBJ databases">
        <title>Complete genome sequence of Cupriavidus oxalaticus T2, a bacterium capable of phenol tolerance and degradation.</title>
        <authorList>
            <person name="Yan J."/>
        </authorList>
    </citation>
    <scope>NUCLEOTIDE SEQUENCE [LARGE SCALE GENOMIC DNA]</scope>
    <source>
        <strain evidence="1 2">T2</strain>
    </source>
</reference>
<dbReference type="AlphaFoldDB" id="A0A5P3VJ01"/>
<dbReference type="Proteomes" id="UP000325743">
    <property type="component" value="Chromosome 2"/>
</dbReference>
<organism evidence="1 2">
    <name type="scientific">Cupriavidus oxalaticus</name>
    <dbReference type="NCBI Taxonomy" id="96344"/>
    <lineage>
        <taxon>Bacteria</taxon>
        <taxon>Pseudomonadati</taxon>
        <taxon>Pseudomonadota</taxon>
        <taxon>Betaproteobacteria</taxon>
        <taxon>Burkholderiales</taxon>
        <taxon>Burkholderiaceae</taxon>
        <taxon>Cupriavidus</taxon>
    </lineage>
</organism>
<protein>
    <submittedName>
        <fullName evidence="1">Uncharacterized protein</fullName>
    </submittedName>
</protein>
<dbReference type="EMBL" id="CP032519">
    <property type="protein sequence ID" value="QEZ46220.1"/>
    <property type="molecule type" value="Genomic_DNA"/>
</dbReference>
<proteinExistence type="predicted"/>
<name>A0A5P3VJ01_9BURK</name>